<proteinExistence type="predicted"/>
<dbReference type="Pfam" id="PF04389">
    <property type="entry name" value="Peptidase_M28"/>
    <property type="match status" value="1"/>
</dbReference>
<evidence type="ECO:0000259" key="1">
    <source>
        <dbReference type="Pfam" id="PF04389"/>
    </source>
</evidence>
<accession>A0A5B8A6U1</accession>
<dbReference type="PANTHER" id="PTHR12147:SF26">
    <property type="entry name" value="PEPTIDASE M28 DOMAIN-CONTAINING PROTEIN"/>
    <property type="match status" value="1"/>
</dbReference>
<keyword evidence="3" id="KW-1185">Reference proteome</keyword>
<evidence type="ECO:0000313" key="2">
    <source>
        <dbReference type="EMBL" id="QDA62543.1"/>
    </source>
</evidence>
<protein>
    <submittedName>
        <fullName evidence="2">M20/M25/M40 family metallo-hydrolase</fullName>
    </submittedName>
</protein>
<dbReference type="EMBL" id="CP040896">
    <property type="protein sequence ID" value="QDA62543.1"/>
    <property type="molecule type" value="Genomic_DNA"/>
</dbReference>
<dbReference type="InterPro" id="IPR045175">
    <property type="entry name" value="M28_fam"/>
</dbReference>
<name>A0A5B8A6U1_9BACT</name>
<sequence>MLGLQPFTPNYQQPFSLTVNTFPGRMALRAGSKMLRPGKDFIAEPNSGGGKAKGAVLYLDTLIFTAETAGTRFLRQELRHRIVVLRQRDAERIRTLPDSFAQHLDEAAARITLVSKLTASLSEQQAHQPRLHVLASSWPAATQYASTVVQAILRPNYPTQNVIGYLPGSVSPDSFIVITAHYDHLGHMGRRTYFPGANDNASGTAMLLELAAYYAQRQERPTMSIVFMAFGAEEAGLIGSHYFVDHPVFPLDRIRFLINLDLLGTGSDGITVVNGRQLAAPYHLLQQLNDSQHFVNSITARGRAANSDHFYFSERGVPAFFIYTRGGIAAYHDVDDRADTLPLTAFSGVFKLLVEFVDNLLRD</sequence>
<dbReference type="OrthoDB" id="844214at2"/>
<dbReference type="KEGG" id="hyj:FHG12_11020"/>
<dbReference type="InterPro" id="IPR007484">
    <property type="entry name" value="Peptidase_M28"/>
</dbReference>
<dbReference type="PANTHER" id="PTHR12147">
    <property type="entry name" value="METALLOPEPTIDASE M28 FAMILY MEMBER"/>
    <property type="match status" value="1"/>
</dbReference>
<dbReference type="GO" id="GO:0006508">
    <property type="term" value="P:proteolysis"/>
    <property type="evidence" value="ECO:0007669"/>
    <property type="project" value="InterPro"/>
</dbReference>
<dbReference type="Proteomes" id="UP000305398">
    <property type="component" value="Chromosome"/>
</dbReference>
<dbReference type="AlphaFoldDB" id="A0A5B8A6U1"/>
<reference evidence="2 3" key="1">
    <citation type="submission" date="2019-06" db="EMBL/GenBank/DDBJ databases">
        <authorList>
            <person name="Srinivasan S."/>
        </authorList>
    </citation>
    <scope>NUCLEOTIDE SEQUENCE [LARGE SCALE GENOMIC DNA]</scope>
    <source>
        <strain evidence="2 3">17J68-5</strain>
    </source>
</reference>
<organism evidence="2 3">
    <name type="scientific">Hymenobacter jejuensis</name>
    <dbReference type="NCBI Taxonomy" id="2502781"/>
    <lineage>
        <taxon>Bacteria</taxon>
        <taxon>Pseudomonadati</taxon>
        <taxon>Bacteroidota</taxon>
        <taxon>Cytophagia</taxon>
        <taxon>Cytophagales</taxon>
        <taxon>Hymenobacteraceae</taxon>
        <taxon>Hymenobacter</taxon>
    </lineage>
</organism>
<dbReference type="GO" id="GO:0008235">
    <property type="term" value="F:metalloexopeptidase activity"/>
    <property type="evidence" value="ECO:0007669"/>
    <property type="project" value="InterPro"/>
</dbReference>
<evidence type="ECO:0000313" key="3">
    <source>
        <dbReference type="Proteomes" id="UP000305398"/>
    </source>
</evidence>
<dbReference type="SUPFAM" id="SSF53187">
    <property type="entry name" value="Zn-dependent exopeptidases"/>
    <property type="match status" value="1"/>
</dbReference>
<gene>
    <name evidence="2" type="ORF">FHG12_11020</name>
</gene>
<dbReference type="Gene3D" id="3.40.630.10">
    <property type="entry name" value="Zn peptidases"/>
    <property type="match status" value="1"/>
</dbReference>
<feature type="domain" description="Peptidase M28" evidence="1">
    <location>
        <begin position="161"/>
        <end position="356"/>
    </location>
</feature>
<keyword evidence="2" id="KW-0378">Hydrolase</keyword>